<organism evidence="1 2">
    <name type="scientific">Cohnella endophytica</name>
    <dbReference type="NCBI Taxonomy" id="2419778"/>
    <lineage>
        <taxon>Bacteria</taxon>
        <taxon>Bacillati</taxon>
        <taxon>Bacillota</taxon>
        <taxon>Bacilli</taxon>
        <taxon>Bacillales</taxon>
        <taxon>Paenibacillaceae</taxon>
        <taxon>Cohnella</taxon>
    </lineage>
</organism>
<comment type="caution">
    <text evidence="1">The sequence shown here is derived from an EMBL/GenBank/DDBJ whole genome shotgun (WGS) entry which is preliminary data.</text>
</comment>
<dbReference type="Proteomes" id="UP000282076">
    <property type="component" value="Unassembled WGS sequence"/>
</dbReference>
<reference evidence="1 2" key="1">
    <citation type="submission" date="2018-10" db="EMBL/GenBank/DDBJ databases">
        <title>Cohnella sp. M2MS4P-1, whole genome shotgun sequence.</title>
        <authorList>
            <person name="Tuo L."/>
        </authorList>
    </citation>
    <scope>NUCLEOTIDE SEQUENCE [LARGE SCALE GENOMIC DNA]</scope>
    <source>
        <strain evidence="1 2">M2MS4P-1</strain>
    </source>
</reference>
<sequence>MSYELLVAHCPECGNVFQKNVRNLCTNCSILVDDQMSAIEKYLLRDRMATTQQLAAGVSLSVQKVRSWIRKGKLKIYDYPNLTDQCDLCSSEIRKGHLCPSCASRINEDIARTFERERIMKERLRAENNYRYKK</sequence>
<gene>
    <name evidence="1" type="ORF">D7Z26_08805</name>
</gene>
<proteinExistence type="predicted"/>
<dbReference type="EMBL" id="RBZM01000004">
    <property type="protein sequence ID" value="RKP55298.1"/>
    <property type="molecule type" value="Genomic_DNA"/>
</dbReference>
<evidence type="ECO:0008006" key="3">
    <source>
        <dbReference type="Google" id="ProtNLM"/>
    </source>
</evidence>
<protein>
    <recommendedName>
        <fullName evidence="3">Flagellar protein</fullName>
    </recommendedName>
</protein>
<evidence type="ECO:0000313" key="2">
    <source>
        <dbReference type="Proteomes" id="UP000282076"/>
    </source>
</evidence>
<dbReference type="AlphaFoldDB" id="A0A494XZV0"/>
<keyword evidence="2" id="KW-1185">Reference proteome</keyword>
<name>A0A494XZV0_9BACL</name>
<dbReference type="RefSeq" id="WP_147423841.1">
    <property type="nucleotide sequence ID" value="NZ_RBZM01000004.1"/>
</dbReference>
<accession>A0A494XZV0</accession>
<evidence type="ECO:0000313" key="1">
    <source>
        <dbReference type="EMBL" id="RKP55298.1"/>
    </source>
</evidence>
<dbReference type="OrthoDB" id="1739831at2"/>